<dbReference type="InterPro" id="IPR011008">
    <property type="entry name" value="Dimeric_a/b-barrel"/>
</dbReference>
<protein>
    <recommendedName>
        <fullName evidence="3">ABM domain-containing protein</fullName>
    </recommendedName>
</protein>
<keyword evidence="2" id="KW-1185">Reference proteome</keyword>
<comment type="caution">
    <text evidence="1">The sequence shown here is derived from an EMBL/GenBank/DDBJ whole genome shotgun (WGS) entry which is preliminary data.</text>
</comment>
<name>A0A1V6PR33_9EURO</name>
<dbReference type="STRING" id="416450.A0A1V6PR33"/>
<evidence type="ECO:0000313" key="2">
    <source>
        <dbReference type="Proteomes" id="UP000191672"/>
    </source>
</evidence>
<dbReference type="AlphaFoldDB" id="A0A1V6PR33"/>
<sequence>MAVIELIFPKFKPDQASIDELEREWPIISPKLTNPNPGLLSAFRGWILTENGRNVREENRAFLLFEWNTVESFHAFFASEQFAGFVVAIKHLVTEPSKLQLCEVSLSPKNAASASSIEILRVTVPSAENADGALKTWEEISQKAKEKYGNKVAITYGRSQNLEEVVVAGIIGWSGSEDCILATGGGVLGDSFESLKTFGELSHITVGIGAMELPPL</sequence>
<dbReference type="Proteomes" id="UP000191672">
    <property type="component" value="Unassembled WGS sequence"/>
</dbReference>
<proteinExistence type="predicted"/>
<dbReference type="OrthoDB" id="4425169at2759"/>
<dbReference type="SUPFAM" id="SSF54909">
    <property type="entry name" value="Dimeric alpha+beta barrel"/>
    <property type="match status" value="1"/>
</dbReference>
<dbReference type="Gene3D" id="3.30.70.100">
    <property type="match status" value="1"/>
</dbReference>
<evidence type="ECO:0008006" key="3">
    <source>
        <dbReference type="Google" id="ProtNLM"/>
    </source>
</evidence>
<organism evidence="1 2">
    <name type="scientific">Penicillium antarcticum</name>
    <dbReference type="NCBI Taxonomy" id="416450"/>
    <lineage>
        <taxon>Eukaryota</taxon>
        <taxon>Fungi</taxon>
        <taxon>Dikarya</taxon>
        <taxon>Ascomycota</taxon>
        <taxon>Pezizomycotina</taxon>
        <taxon>Eurotiomycetes</taxon>
        <taxon>Eurotiomycetidae</taxon>
        <taxon>Eurotiales</taxon>
        <taxon>Aspergillaceae</taxon>
        <taxon>Penicillium</taxon>
    </lineage>
</organism>
<dbReference type="EMBL" id="MDYN01000059">
    <property type="protein sequence ID" value="OQD79177.1"/>
    <property type="molecule type" value="Genomic_DNA"/>
</dbReference>
<reference evidence="2" key="1">
    <citation type="journal article" date="2017" name="Nat. Microbiol.">
        <title>Global analysis of biosynthetic gene clusters reveals vast potential of secondary metabolite production in Penicillium species.</title>
        <authorList>
            <person name="Nielsen J.C."/>
            <person name="Grijseels S."/>
            <person name="Prigent S."/>
            <person name="Ji B."/>
            <person name="Dainat J."/>
            <person name="Nielsen K.F."/>
            <person name="Frisvad J.C."/>
            <person name="Workman M."/>
            <person name="Nielsen J."/>
        </authorList>
    </citation>
    <scope>NUCLEOTIDE SEQUENCE [LARGE SCALE GENOMIC DNA]</scope>
    <source>
        <strain evidence="2">IBT 31811</strain>
    </source>
</reference>
<gene>
    <name evidence="1" type="ORF">PENANT_c059G10338</name>
</gene>
<accession>A0A1V6PR33</accession>
<evidence type="ECO:0000313" key="1">
    <source>
        <dbReference type="EMBL" id="OQD79177.1"/>
    </source>
</evidence>